<dbReference type="GO" id="GO:0160147">
    <property type="term" value="F:tRNA pseudouridine(38-40) synthase activity"/>
    <property type="evidence" value="ECO:0007669"/>
    <property type="project" value="UniProtKB-EC"/>
</dbReference>
<dbReference type="CDD" id="cd02570">
    <property type="entry name" value="PseudoU_synth_EcTruA"/>
    <property type="match status" value="1"/>
</dbReference>
<dbReference type="RefSeq" id="WP_250604085.1">
    <property type="nucleotide sequence ID" value="NZ_JAMOKX010000003.1"/>
</dbReference>
<feature type="domain" description="Pseudouridine synthase I TruA alpha/beta" evidence="6">
    <location>
        <begin position="143"/>
        <end position="240"/>
    </location>
</feature>
<accession>A0ABT0TTX5</accession>
<organism evidence="7 8">
    <name type="scientific">Helicobacter colisuis</name>
    <dbReference type="NCBI Taxonomy" id="2949739"/>
    <lineage>
        <taxon>Bacteria</taxon>
        <taxon>Pseudomonadati</taxon>
        <taxon>Campylobacterota</taxon>
        <taxon>Epsilonproteobacteria</taxon>
        <taxon>Campylobacterales</taxon>
        <taxon>Helicobacteraceae</taxon>
        <taxon>Helicobacter</taxon>
    </lineage>
</organism>
<reference evidence="7" key="1">
    <citation type="submission" date="2022-06" db="EMBL/GenBank/DDBJ databases">
        <title>Helicobacter colisuis sp. nov.</title>
        <authorList>
            <person name="Papic B."/>
            <person name="Gruntar I."/>
        </authorList>
    </citation>
    <scope>NUCLEOTIDE SEQUENCE</scope>
    <source>
        <strain evidence="7">11154-15</strain>
    </source>
</reference>
<dbReference type="InterPro" id="IPR001406">
    <property type="entry name" value="PsdUridine_synth_TruA"/>
</dbReference>
<dbReference type="PIRSF" id="PIRSF001430">
    <property type="entry name" value="tRNA_psdUrid_synth"/>
    <property type="match status" value="1"/>
</dbReference>
<comment type="caution">
    <text evidence="7">The sequence shown here is derived from an EMBL/GenBank/DDBJ whole genome shotgun (WGS) entry which is preliminary data.</text>
</comment>
<evidence type="ECO:0000256" key="1">
    <source>
        <dbReference type="ARBA" id="ARBA00009375"/>
    </source>
</evidence>
<keyword evidence="2 4" id="KW-0819">tRNA processing</keyword>
<gene>
    <name evidence="4 7" type="primary">truA</name>
    <name evidence="7" type="ORF">NCR95_04320</name>
</gene>
<comment type="similarity">
    <text evidence="1 4 5">Belongs to the tRNA pseudouridine synthase TruA family.</text>
</comment>
<comment type="function">
    <text evidence="4">Formation of pseudouridine at positions 38, 39 and 40 in the anticodon stem and loop of transfer RNAs.</text>
</comment>
<evidence type="ECO:0000256" key="4">
    <source>
        <dbReference type="HAMAP-Rule" id="MF_00171"/>
    </source>
</evidence>
<dbReference type="Pfam" id="PF01416">
    <property type="entry name" value="PseudoU_synth_1"/>
    <property type="match status" value="2"/>
</dbReference>
<proteinExistence type="inferred from homology"/>
<dbReference type="NCBIfam" id="TIGR00071">
    <property type="entry name" value="hisT_truA"/>
    <property type="match status" value="1"/>
</dbReference>
<dbReference type="EMBL" id="JAMOKX010000003">
    <property type="protein sequence ID" value="MCL9819395.1"/>
    <property type="molecule type" value="Genomic_DNA"/>
</dbReference>
<dbReference type="Gene3D" id="3.30.70.660">
    <property type="entry name" value="Pseudouridine synthase I, catalytic domain, C-terminal subdomain"/>
    <property type="match status" value="1"/>
</dbReference>
<dbReference type="InterPro" id="IPR020097">
    <property type="entry name" value="PsdUridine_synth_TruA_a/b_dom"/>
</dbReference>
<dbReference type="InterPro" id="IPR020103">
    <property type="entry name" value="PsdUridine_synth_cat_dom_sf"/>
</dbReference>
<dbReference type="Proteomes" id="UP001057522">
    <property type="component" value="Unassembled WGS sequence"/>
</dbReference>
<evidence type="ECO:0000256" key="2">
    <source>
        <dbReference type="ARBA" id="ARBA00022694"/>
    </source>
</evidence>
<name>A0ABT0TTX5_9HELI</name>
<dbReference type="InterPro" id="IPR020095">
    <property type="entry name" value="PsdUridine_synth_TruA_C"/>
</dbReference>
<evidence type="ECO:0000313" key="8">
    <source>
        <dbReference type="Proteomes" id="UP001057522"/>
    </source>
</evidence>
<feature type="domain" description="Pseudouridine synthase I TruA alpha/beta" evidence="6">
    <location>
        <begin position="9"/>
        <end position="103"/>
    </location>
</feature>
<evidence type="ECO:0000259" key="6">
    <source>
        <dbReference type="Pfam" id="PF01416"/>
    </source>
</evidence>
<dbReference type="HAMAP" id="MF_00171">
    <property type="entry name" value="TruA"/>
    <property type="match status" value="1"/>
</dbReference>
<comment type="subunit">
    <text evidence="4">Homodimer.</text>
</comment>
<dbReference type="Gene3D" id="3.30.70.580">
    <property type="entry name" value="Pseudouridine synthase I, catalytic domain, N-terminal subdomain"/>
    <property type="match status" value="1"/>
</dbReference>
<evidence type="ECO:0000256" key="3">
    <source>
        <dbReference type="ARBA" id="ARBA00023235"/>
    </source>
</evidence>
<protein>
    <recommendedName>
        <fullName evidence="4">tRNA pseudouridine synthase A</fullName>
        <ecNumber evidence="4">5.4.99.12</ecNumber>
    </recommendedName>
    <alternativeName>
        <fullName evidence="4">tRNA pseudouridine(38-40) synthase</fullName>
    </alternativeName>
    <alternativeName>
        <fullName evidence="4">tRNA pseudouridylate synthase I</fullName>
    </alternativeName>
    <alternativeName>
        <fullName evidence="4">tRNA-uridine isomerase I</fullName>
    </alternativeName>
</protein>
<keyword evidence="8" id="KW-1185">Reference proteome</keyword>
<dbReference type="SUPFAM" id="SSF55120">
    <property type="entry name" value="Pseudouridine synthase"/>
    <property type="match status" value="1"/>
</dbReference>
<evidence type="ECO:0000256" key="5">
    <source>
        <dbReference type="RuleBase" id="RU003792"/>
    </source>
</evidence>
<feature type="active site" description="Nucleophile" evidence="4">
    <location>
        <position position="51"/>
    </location>
</feature>
<evidence type="ECO:0000313" key="7">
    <source>
        <dbReference type="EMBL" id="MCL9819395.1"/>
    </source>
</evidence>
<feature type="binding site" evidence="4">
    <location>
        <position position="110"/>
    </location>
    <ligand>
        <name>substrate</name>
    </ligand>
</feature>
<sequence>MIKVAMRIAYYGGDFFGFQRQKNQVTICGVLEEVFRSIGIFDLCVGSGRTDKGVHASAQVISVDIPEFHRDFDRLKQLLNTKLYPRIKIKQIWQVESGFHARFSVKRRGYCYVLSQKYSPFWVLFSHFYPLKNPLLVQESLNAFRGVYDFGAFMKNGGSGCESSVREIFHAKLVKRGDFYLISFWGNGFLRSQIRLMVGFLLEIDKGNLGIEDLKRQLLGEKIFSVPAPSNGLFLSRVDY</sequence>
<dbReference type="EC" id="5.4.99.12" evidence="4"/>
<dbReference type="InterPro" id="IPR020094">
    <property type="entry name" value="TruA/RsuA/RluB/E/F_N"/>
</dbReference>
<comment type="caution">
    <text evidence="4">Lacks conserved residue(s) required for the propagation of feature annotation.</text>
</comment>
<keyword evidence="3 4" id="KW-0413">Isomerase</keyword>
<comment type="catalytic activity">
    <reaction evidence="4 5">
        <text>uridine(38/39/40) in tRNA = pseudouridine(38/39/40) in tRNA</text>
        <dbReference type="Rhea" id="RHEA:22376"/>
        <dbReference type="Rhea" id="RHEA-COMP:10085"/>
        <dbReference type="Rhea" id="RHEA-COMP:10087"/>
        <dbReference type="ChEBI" id="CHEBI:65314"/>
        <dbReference type="ChEBI" id="CHEBI:65315"/>
        <dbReference type="EC" id="5.4.99.12"/>
    </reaction>
</comment>
<dbReference type="PANTHER" id="PTHR11142:SF0">
    <property type="entry name" value="TRNA PSEUDOURIDINE SYNTHASE-LIKE 1"/>
    <property type="match status" value="1"/>
</dbReference>
<dbReference type="PANTHER" id="PTHR11142">
    <property type="entry name" value="PSEUDOURIDYLATE SYNTHASE"/>
    <property type="match status" value="1"/>
</dbReference>